<evidence type="ECO:0000313" key="1">
    <source>
        <dbReference type="EMBL" id="KAK4546776.1"/>
    </source>
</evidence>
<dbReference type="Proteomes" id="UP001324427">
    <property type="component" value="Unassembled WGS sequence"/>
</dbReference>
<organism evidence="1 2">
    <name type="scientific">Oleoguttula mirabilis</name>
    <dbReference type="NCBI Taxonomy" id="1507867"/>
    <lineage>
        <taxon>Eukaryota</taxon>
        <taxon>Fungi</taxon>
        <taxon>Dikarya</taxon>
        <taxon>Ascomycota</taxon>
        <taxon>Pezizomycotina</taxon>
        <taxon>Dothideomycetes</taxon>
        <taxon>Dothideomycetidae</taxon>
        <taxon>Mycosphaerellales</taxon>
        <taxon>Teratosphaeriaceae</taxon>
        <taxon>Oleoguttula</taxon>
    </lineage>
</organism>
<protein>
    <submittedName>
        <fullName evidence="1">Uncharacterized protein</fullName>
    </submittedName>
</protein>
<feature type="non-terminal residue" evidence="1">
    <location>
        <position position="1"/>
    </location>
</feature>
<sequence length="112" mass="12368">DCFFNGAEIKRAMSADRDPFHRCLETLFSRNANDNGLLEIVMDPVVVSHIIAVVNQKLFVSYKGNFGVCPEAVVAGDQLYVLSGCLVPVILRQSAARVDEDAHHKVLANYYA</sequence>
<gene>
    <name evidence="1" type="ORF">LTR36_001508</name>
</gene>
<dbReference type="EMBL" id="JAVFHQ010000013">
    <property type="protein sequence ID" value="KAK4546776.1"/>
    <property type="molecule type" value="Genomic_DNA"/>
</dbReference>
<keyword evidence="2" id="KW-1185">Reference proteome</keyword>
<dbReference type="AlphaFoldDB" id="A0AAV9JN05"/>
<name>A0AAV9JN05_9PEZI</name>
<evidence type="ECO:0000313" key="2">
    <source>
        <dbReference type="Proteomes" id="UP001324427"/>
    </source>
</evidence>
<proteinExistence type="predicted"/>
<accession>A0AAV9JN05</accession>
<reference evidence="1 2" key="1">
    <citation type="submission" date="2021-11" db="EMBL/GenBank/DDBJ databases">
        <title>Black yeast isolated from Biological Soil Crust.</title>
        <authorList>
            <person name="Kurbessoian T."/>
        </authorList>
    </citation>
    <scope>NUCLEOTIDE SEQUENCE [LARGE SCALE GENOMIC DNA]</scope>
    <source>
        <strain evidence="1 2">CCFEE 5522</strain>
    </source>
</reference>
<comment type="caution">
    <text evidence="1">The sequence shown here is derived from an EMBL/GenBank/DDBJ whole genome shotgun (WGS) entry which is preliminary data.</text>
</comment>